<keyword evidence="4" id="KW-1185">Reference proteome</keyword>
<keyword evidence="2" id="KW-1133">Transmembrane helix</keyword>
<reference evidence="3" key="1">
    <citation type="submission" date="2020-06" db="EMBL/GenBank/DDBJ databases">
        <authorList>
            <consortium name="Plant Systems Biology data submission"/>
        </authorList>
    </citation>
    <scope>NUCLEOTIDE SEQUENCE</scope>
    <source>
        <strain evidence="3">D6</strain>
    </source>
</reference>
<comment type="caution">
    <text evidence="3">The sequence shown here is derived from an EMBL/GenBank/DDBJ whole genome shotgun (WGS) entry which is preliminary data.</text>
</comment>
<name>A0A9N8HL70_9STRA</name>
<dbReference type="EMBL" id="CAICTM010000661">
    <property type="protein sequence ID" value="CAB9514588.1"/>
    <property type="molecule type" value="Genomic_DNA"/>
</dbReference>
<gene>
    <name evidence="3" type="ORF">SEMRO_662_G183430.1</name>
</gene>
<evidence type="ECO:0000256" key="2">
    <source>
        <dbReference type="SAM" id="Phobius"/>
    </source>
</evidence>
<sequence length="108" mass="12273">MKVVKKEECLEEGDFSSRQFNNDASGDGMHTGNGGTRDLYTELEVAKKEDRWVFWLRILTTLVLLAVAVTVCVVVYLEGRKSETKSFEQDFSDLGEKMVQSFEAKVEQ</sequence>
<keyword evidence="2" id="KW-0812">Transmembrane</keyword>
<evidence type="ECO:0000313" key="3">
    <source>
        <dbReference type="EMBL" id="CAB9514588.1"/>
    </source>
</evidence>
<feature type="region of interest" description="Disordered" evidence="1">
    <location>
        <begin position="1"/>
        <end position="35"/>
    </location>
</feature>
<organism evidence="3 4">
    <name type="scientific">Seminavis robusta</name>
    <dbReference type="NCBI Taxonomy" id="568900"/>
    <lineage>
        <taxon>Eukaryota</taxon>
        <taxon>Sar</taxon>
        <taxon>Stramenopiles</taxon>
        <taxon>Ochrophyta</taxon>
        <taxon>Bacillariophyta</taxon>
        <taxon>Bacillariophyceae</taxon>
        <taxon>Bacillariophycidae</taxon>
        <taxon>Naviculales</taxon>
        <taxon>Naviculaceae</taxon>
        <taxon>Seminavis</taxon>
    </lineage>
</organism>
<evidence type="ECO:0000256" key="1">
    <source>
        <dbReference type="SAM" id="MobiDB-lite"/>
    </source>
</evidence>
<keyword evidence="2" id="KW-0472">Membrane</keyword>
<dbReference type="AlphaFoldDB" id="A0A9N8HL70"/>
<dbReference type="Proteomes" id="UP001153069">
    <property type="component" value="Unassembled WGS sequence"/>
</dbReference>
<proteinExistence type="predicted"/>
<accession>A0A9N8HL70</accession>
<protein>
    <submittedName>
        <fullName evidence="3">Uncharacterized protein</fullName>
    </submittedName>
</protein>
<feature type="transmembrane region" description="Helical" evidence="2">
    <location>
        <begin position="54"/>
        <end position="77"/>
    </location>
</feature>
<evidence type="ECO:0000313" key="4">
    <source>
        <dbReference type="Proteomes" id="UP001153069"/>
    </source>
</evidence>